<evidence type="ECO:0000313" key="5">
    <source>
        <dbReference type="EMBL" id="DAD83813.1"/>
    </source>
</evidence>
<dbReference type="InterPro" id="IPR036388">
    <property type="entry name" value="WH-like_DNA-bd_sf"/>
</dbReference>
<organism evidence="5">
    <name type="scientific">Myoviridae sp. ctJfU3</name>
    <dbReference type="NCBI Taxonomy" id="2826638"/>
    <lineage>
        <taxon>Viruses</taxon>
        <taxon>Duplodnaviria</taxon>
        <taxon>Heunggongvirae</taxon>
        <taxon>Uroviricota</taxon>
        <taxon>Caudoviricetes</taxon>
    </lineage>
</organism>
<dbReference type="GO" id="GO:0003677">
    <property type="term" value="F:DNA binding"/>
    <property type="evidence" value="ECO:0007669"/>
    <property type="project" value="UniProtKB-KW"/>
</dbReference>
<dbReference type="InterPro" id="IPR005650">
    <property type="entry name" value="BlaI_family"/>
</dbReference>
<keyword evidence="3" id="KW-0238">DNA-binding</keyword>
<proteinExistence type="inferred from homology"/>
<name>A0A8S5MN66_9CAUD</name>
<comment type="similarity">
    <text evidence="1">Belongs to the BlaI transcriptional regulatory family.</text>
</comment>
<evidence type="ECO:0000256" key="3">
    <source>
        <dbReference type="ARBA" id="ARBA00023125"/>
    </source>
</evidence>
<reference evidence="5" key="1">
    <citation type="journal article" date="2021" name="Proc. Natl. Acad. Sci. U.S.A.">
        <title>A Catalog of Tens of Thousands of Viruses from Human Metagenomes Reveals Hidden Associations with Chronic Diseases.</title>
        <authorList>
            <person name="Tisza M.J."/>
            <person name="Buck C.B."/>
        </authorList>
    </citation>
    <scope>NUCLEOTIDE SEQUENCE</scope>
    <source>
        <strain evidence="5">CtJfU3</strain>
    </source>
</reference>
<dbReference type="GO" id="GO:0045892">
    <property type="term" value="P:negative regulation of DNA-templated transcription"/>
    <property type="evidence" value="ECO:0007669"/>
    <property type="project" value="InterPro"/>
</dbReference>
<dbReference type="InterPro" id="IPR036390">
    <property type="entry name" value="WH_DNA-bd_sf"/>
</dbReference>
<keyword evidence="2" id="KW-0805">Transcription regulation</keyword>
<keyword evidence="4" id="KW-0804">Transcription</keyword>
<dbReference type="Gene3D" id="1.10.10.10">
    <property type="entry name" value="Winged helix-like DNA-binding domain superfamily/Winged helix DNA-binding domain"/>
    <property type="match status" value="1"/>
</dbReference>
<dbReference type="Pfam" id="PF03965">
    <property type="entry name" value="Penicillinase_R"/>
    <property type="match status" value="1"/>
</dbReference>
<accession>A0A8S5MN66</accession>
<sequence length="108" mass="12528">MGEIQRLPECEELVMSIIWGSETPQSLKRILVDVNARYGKEWKPQTVSTFLCRLVKKGFLSTYQKGRYCYYVPQIRKEEYCESQLLRIVDLFLGGKAKELGNFINSLG</sequence>
<dbReference type="SUPFAM" id="SSF46785">
    <property type="entry name" value="Winged helix' DNA-binding domain"/>
    <property type="match status" value="1"/>
</dbReference>
<evidence type="ECO:0000256" key="1">
    <source>
        <dbReference type="ARBA" id="ARBA00011046"/>
    </source>
</evidence>
<dbReference type="PIRSF" id="PIRSF019455">
    <property type="entry name" value="CopR_AtkY"/>
    <property type="match status" value="1"/>
</dbReference>
<evidence type="ECO:0000256" key="2">
    <source>
        <dbReference type="ARBA" id="ARBA00023015"/>
    </source>
</evidence>
<protein>
    <submittedName>
        <fullName evidence="5">Penicillinase repressor</fullName>
    </submittedName>
</protein>
<evidence type="ECO:0000256" key="4">
    <source>
        <dbReference type="ARBA" id="ARBA00023163"/>
    </source>
</evidence>
<dbReference type="EMBL" id="BK014944">
    <property type="protein sequence ID" value="DAD83813.1"/>
    <property type="molecule type" value="Genomic_DNA"/>
</dbReference>